<reference evidence="4 5" key="1">
    <citation type="journal article" date="2019" name="Environ. Microbiol.">
        <title>Species interactions and distinct microbial communities in high Arctic permafrost affected cryosols are associated with the CH4 and CO2 gas fluxes.</title>
        <authorList>
            <person name="Altshuler I."/>
            <person name="Hamel J."/>
            <person name="Turney S."/>
            <person name="Magnuson E."/>
            <person name="Levesque R."/>
            <person name="Greer C."/>
            <person name="Whyte L.G."/>
        </authorList>
    </citation>
    <scope>NUCLEOTIDE SEQUENCE [LARGE SCALE GENOMIC DNA]</scope>
    <source>
        <strain evidence="4 5">E4</strain>
    </source>
</reference>
<feature type="domain" description="YdgH/BhsA/McbA-like" evidence="3">
    <location>
        <begin position="37"/>
        <end position="89"/>
    </location>
</feature>
<keyword evidence="5" id="KW-1185">Reference proteome</keyword>
<feature type="chain" id="PRO_5021478889" evidence="2">
    <location>
        <begin position="23"/>
        <end position="89"/>
    </location>
</feature>
<feature type="signal peptide" evidence="2">
    <location>
        <begin position="1"/>
        <end position="22"/>
    </location>
</feature>
<sequence length="89" mass="9517">MKSYKIMAVALVAGLFSVSAMSAEMITKEVAKEKGYTSIGTVSTSGEFTAPMDAREELSKLADKKGGKYFVIIGGQEKKKISATAEVFK</sequence>
<evidence type="ECO:0000313" key="4">
    <source>
        <dbReference type="EMBL" id="TPG58809.1"/>
    </source>
</evidence>
<name>A0A502GA25_9GAMM</name>
<dbReference type="InterPro" id="IPR051096">
    <property type="entry name" value="BhsA/McbA_stress_biofilm_assoc"/>
</dbReference>
<dbReference type="InterPro" id="IPR025543">
    <property type="entry name" value="Dodecin-like"/>
</dbReference>
<dbReference type="PANTHER" id="PTHR34156:SF9">
    <property type="entry name" value="SECRETED PROTEIN"/>
    <property type="match status" value="1"/>
</dbReference>
<dbReference type="Proteomes" id="UP000317663">
    <property type="component" value="Unassembled WGS sequence"/>
</dbReference>
<evidence type="ECO:0000256" key="2">
    <source>
        <dbReference type="SAM" id="SignalP"/>
    </source>
</evidence>
<dbReference type="SUPFAM" id="SSF159871">
    <property type="entry name" value="YdgH-like"/>
    <property type="match status" value="1"/>
</dbReference>
<dbReference type="PANTHER" id="PTHR34156">
    <property type="entry name" value="OUTER MEMBRANE PROTEIN-RELATED-RELATED"/>
    <property type="match status" value="1"/>
</dbReference>
<dbReference type="RefSeq" id="WP_140474181.1">
    <property type="nucleotide sequence ID" value="NZ_RCZD01000010.1"/>
</dbReference>
<evidence type="ECO:0000259" key="3">
    <source>
        <dbReference type="Pfam" id="PF07338"/>
    </source>
</evidence>
<dbReference type="AlphaFoldDB" id="A0A502GA25"/>
<dbReference type="InterPro" id="IPR036275">
    <property type="entry name" value="YdgH-like_sf"/>
</dbReference>
<dbReference type="OrthoDB" id="6520115at2"/>
<dbReference type="EMBL" id="RCZD01000010">
    <property type="protein sequence ID" value="TPG58809.1"/>
    <property type="molecule type" value="Genomic_DNA"/>
</dbReference>
<proteinExistence type="predicted"/>
<evidence type="ECO:0000313" key="5">
    <source>
        <dbReference type="Proteomes" id="UP000317663"/>
    </source>
</evidence>
<keyword evidence="1 2" id="KW-0732">Signal</keyword>
<evidence type="ECO:0000256" key="1">
    <source>
        <dbReference type="ARBA" id="ARBA00022729"/>
    </source>
</evidence>
<dbReference type="Pfam" id="PF07338">
    <property type="entry name" value="YdgH_BhsA-like"/>
    <property type="match status" value="1"/>
</dbReference>
<protein>
    <submittedName>
        <fullName evidence="4">DUF1471 domain-containing protein</fullName>
    </submittedName>
</protein>
<comment type="caution">
    <text evidence="4">The sequence shown here is derived from an EMBL/GenBank/DDBJ whole genome shotgun (WGS) entry which is preliminary data.</text>
</comment>
<dbReference type="InterPro" id="IPR010854">
    <property type="entry name" value="YdgH/BhsA/McbA-like_dom"/>
</dbReference>
<gene>
    <name evidence="4" type="ORF">EAH77_18035</name>
</gene>
<organism evidence="4 5">
    <name type="scientific">Ewingella americana</name>
    <dbReference type="NCBI Taxonomy" id="41202"/>
    <lineage>
        <taxon>Bacteria</taxon>
        <taxon>Pseudomonadati</taxon>
        <taxon>Pseudomonadota</taxon>
        <taxon>Gammaproteobacteria</taxon>
        <taxon>Enterobacterales</taxon>
        <taxon>Yersiniaceae</taxon>
        <taxon>Ewingella</taxon>
    </lineage>
</organism>
<dbReference type="Gene3D" id="3.30.1660.10">
    <property type="entry name" value="Flavin-binding protein dodecin"/>
    <property type="match status" value="1"/>
</dbReference>
<accession>A0A502GA25</accession>